<dbReference type="AlphaFoldDB" id="A0A840WVM0"/>
<evidence type="ECO:0000313" key="1">
    <source>
        <dbReference type="EMBL" id="MBB5514294.1"/>
    </source>
</evidence>
<dbReference type="EMBL" id="JACIJS010000001">
    <property type="protein sequence ID" value="MBB5514294.1"/>
    <property type="molecule type" value="Genomic_DNA"/>
</dbReference>
<keyword evidence="2" id="KW-1185">Reference proteome</keyword>
<evidence type="ECO:0008006" key="3">
    <source>
        <dbReference type="Google" id="ProtNLM"/>
    </source>
</evidence>
<evidence type="ECO:0000313" key="2">
    <source>
        <dbReference type="Proteomes" id="UP000553766"/>
    </source>
</evidence>
<dbReference type="Pfam" id="PF03567">
    <property type="entry name" value="Sulfotransfer_2"/>
    <property type="match status" value="1"/>
</dbReference>
<gene>
    <name evidence="1" type="ORF">FHS89_000292</name>
</gene>
<accession>A0A840WVM0</accession>
<dbReference type="Proteomes" id="UP000553766">
    <property type="component" value="Unassembled WGS sequence"/>
</dbReference>
<dbReference type="RefSeq" id="WP_184007728.1">
    <property type="nucleotide sequence ID" value="NZ_JACIJS010000001.1"/>
</dbReference>
<comment type="caution">
    <text evidence="1">The sequence shown here is derived from an EMBL/GenBank/DDBJ whole genome shotgun (WGS) entry which is preliminary data.</text>
</comment>
<sequence>MHSAPPHAQGAIALMKAMPGQMSTLAGTMRWMECTCYGPAQRWLYSHVGKTASSAMLRALFHIEFGYPLSVTARRKGDINPNVAMHALVTTGLFRAASDPRVNFAAVMEKRPISVVSLRHPSQRALSAFRYICRADAEGADQFLAERLRMTALHGFDWTRDPGTADGFARFLDFVGAEIAHRPNEQINPHYAPQVQTLILDKLAFDVQVRAEDMGQGVMALCDRLDLHPQPILDDLGQPNQTGAEGADWLARPDIRQRLATLYATDYEVLNYDP</sequence>
<dbReference type="GO" id="GO:0008146">
    <property type="term" value="F:sulfotransferase activity"/>
    <property type="evidence" value="ECO:0007669"/>
    <property type="project" value="InterPro"/>
</dbReference>
<dbReference type="InterPro" id="IPR005331">
    <property type="entry name" value="Sulfotransferase"/>
</dbReference>
<protein>
    <recommendedName>
        <fullName evidence="3">Sulfotransferase family protein</fullName>
    </recommendedName>
</protein>
<reference evidence="1 2" key="1">
    <citation type="submission" date="2020-08" db="EMBL/GenBank/DDBJ databases">
        <title>Genomic Encyclopedia of Type Strains, Phase IV (KMG-IV): sequencing the most valuable type-strain genomes for metagenomic binning, comparative biology and taxonomic classification.</title>
        <authorList>
            <person name="Goeker M."/>
        </authorList>
    </citation>
    <scope>NUCLEOTIDE SEQUENCE [LARGE SCALE GENOMIC DNA]</scope>
    <source>
        <strain evidence="1 2">DSM 103377</strain>
    </source>
</reference>
<proteinExistence type="predicted"/>
<dbReference type="GO" id="GO:0016020">
    <property type="term" value="C:membrane"/>
    <property type="evidence" value="ECO:0007669"/>
    <property type="project" value="InterPro"/>
</dbReference>
<name>A0A840WVM0_9RHOB</name>
<organism evidence="1 2">
    <name type="scientific">Rubricella aquisinus</name>
    <dbReference type="NCBI Taxonomy" id="2028108"/>
    <lineage>
        <taxon>Bacteria</taxon>
        <taxon>Pseudomonadati</taxon>
        <taxon>Pseudomonadota</taxon>
        <taxon>Alphaproteobacteria</taxon>
        <taxon>Rhodobacterales</taxon>
        <taxon>Paracoccaceae</taxon>
        <taxon>Rubricella</taxon>
    </lineage>
</organism>